<keyword evidence="3" id="KW-1185">Reference proteome</keyword>
<dbReference type="RefSeq" id="WP_345047979.1">
    <property type="nucleotide sequence ID" value="NZ_BAAAVM010000014.1"/>
</dbReference>
<accession>A0ABP6MWS0</accession>
<dbReference type="EMBL" id="BAAAVM010000014">
    <property type="protein sequence ID" value="GAA3128580.1"/>
    <property type="molecule type" value="Genomic_DNA"/>
</dbReference>
<feature type="compositionally biased region" description="Basic and acidic residues" evidence="1">
    <location>
        <begin position="61"/>
        <end position="71"/>
    </location>
</feature>
<sequence length="71" mass="7435">MTKPTPDRRAAGADITVPCRVVSFAQDLVAPPVYGRELAGTIPGATFEAADDAGHSGYLGARDERAAPRRP</sequence>
<organism evidence="2 3">
    <name type="scientific">Streptomyces rameus</name>
    <dbReference type="NCBI Taxonomy" id="68261"/>
    <lineage>
        <taxon>Bacteria</taxon>
        <taxon>Bacillati</taxon>
        <taxon>Actinomycetota</taxon>
        <taxon>Actinomycetes</taxon>
        <taxon>Kitasatosporales</taxon>
        <taxon>Streptomycetaceae</taxon>
        <taxon>Streptomyces</taxon>
    </lineage>
</organism>
<feature type="region of interest" description="Disordered" evidence="1">
    <location>
        <begin position="49"/>
        <end position="71"/>
    </location>
</feature>
<dbReference type="SUPFAM" id="SSF53474">
    <property type="entry name" value="alpha/beta-Hydrolases"/>
    <property type="match status" value="1"/>
</dbReference>
<protein>
    <submittedName>
        <fullName evidence="2">Uncharacterized protein</fullName>
    </submittedName>
</protein>
<dbReference type="InterPro" id="IPR029058">
    <property type="entry name" value="AB_hydrolase_fold"/>
</dbReference>
<evidence type="ECO:0000313" key="2">
    <source>
        <dbReference type="EMBL" id="GAA3128580.1"/>
    </source>
</evidence>
<reference evidence="3" key="1">
    <citation type="journal article" date="2019" name="Int. J. Syst. Evol. Microbiol.">
        <title>The Global Catalogue of Microorganisms (GCM) 10K type strain sequencing project: providing services to taxonomists for standard genome sequencing and annotation.</title>
        <authorList>
            <consortium name="The Broad Institute Genomics Platform"/>
            <consortium name="The Broad Institute Genome Sequencing Center for Infectious Disease"/>
            <person name="Wu L."/>
            <person name="Ma J."/>
        </authorList>
    </citation>
    <scope>NUCLEOTIDE SEQUENCE [LARGE SCALE GENOMIC DNA]</scope>
    <source>
        <strain evidence="3">JCM 11574</strain>
    </source>
</reference>
<evidence type="ECO:0000256" key="1">
    <source>
        <dbReference type="SAM" id="MobiDB-lite"/>
    </source>
</evidence>
<proteinExistence type="predicted"/>
<evidence type="ECO:0000313" key="3">
    <source>
        <dbReference type="Proteomes" id="UP001500893"/>
    </source>
</evidence>
<comment type="caution">
    <text evidence="2">The sequence shown here is derived from an EMBL/GenBank/DDBJ whole genome shotgun (WGS) entry which is preliminary data.</text>
</comment>
<gene>
    <name evidence="2" type="ORF">GCM10010521_13650</name>
</gene>
<dbReference type="Proteomes" id="UP001500893">
    <property type="component" value="Unassembled WGS sequence"/>
</dbReference>
<name>A0ABP6MWS0_9ACTN</name>
<dbReference type="Gene3D" id="3.40.50.1820">
    <property type="entry name" value="alpha/beta hydrolase"/>
    <property type="match status" value="1"/>
</dbReference>